<evidence type="ECO:0000313" key="3">
    <source>
        <dbReference type="Proteomes" id="UP000233742"/>
    </source>
</evidence>
<proteinExistence type="predicted"/>
<keyword evidence="1" id="KW-1133">Transmembrane helix</keyword>
<dbReference type="Proteomes" id="UP000233742">
    <property type="component" value="Chromosome"/>
</dbReference>
<keyword evidence="1" id="KW-0472">Membrane</keyword>
<dbReference type="EMBL" id="CP025408">
    <property type="protein sequence ID" value="AUH33433.1"/>
    <property type="molecule type" value="Genomic_DNA"/>
</dbReference>
<dbReference type="AlphaFoldDB" id="A0A2K9EEQ5"/>
<sequence length="73" mass="7689">MSDFLLLGGIALCILSVIYAVIQLMRVQPPRAAVIMLILGIVAMFAGAYLSPQPFTVEEIPAAWSRLTGGGGV</sequence>
<dbReference type="RefSeq" id="WP_101460103.1">
    <property type="nucleotide sequence ID" value="NZ_CP025408.1"/>
</dbReference>
<feature type="transmembrane region" description="Helical" evidence="1">
    <location>
        <begin position="30"/>
        <end position="50"/>
    </location>
</feature>
<keyword evidence="3" id="KW-1185">Reference proteome</keyword>
<keyword evidence="1" id="KW-0812">Transmembrane</keyword>
<gene>
    <name evidence="2" type="ORF">CUV01_08545</name>
</gene>
<protein>
    <submittedName>
        <fullName evidence="2">Uncharacterized protein</fullName>
    </submittedName>
</protein>
<reference evidence="2 3" key="1">
    <citation type="submission" date="2017-12" db="EMBL/GenBank/DDBJ databases">
        <authorList>
            <person name="Hurst M.R.H."/>
        </authorList>
    </citation>
    <scope>NUCLEOTIDE SEQUENCE [LARGE SCALE GENOMIC DNA]</scope>
    <source>
        <strain evidence="2 3">BM15</strain>
    </source>
</reference>
<dbReference type="OrthoDB" id="7776983at2"/>
<name>A0A2K9EEQ5_9RHOB</name>
<accession>A0A2K9EEQ5</accession>
<evidence type="ECO:0000313" key="2">
    <source>
        <dbReference type="EMBL" id="AUH33433.1"/>
    </source>
</evidence>
<organism evidence="2 3">
    <name type="scientific">Paracoccus tegillarcae</name>
    <dbReference type="NCBI Taxonomy" id="1529068"/>
    <lineage>
        <taxon>Bacteria</taxon>
        <taxon>Pseudomonadati</taxon>
        <taxon>Pseudomonadota</taxon>
        <taxon>Alphaproteobacteria</taxon>
        <taxon>Rhodobacterales</taxon>
        <taxon>Paracoccaceae</taxon>
        <taxon>Paracoccus</taxon>
    </lineage>
</organism>
<evidence type="ECO:0000256" key="1">
    <source>
        <dbReference type="SAM" id="Phobius"/>
    </source>
</evidence>
<dbReference type="KEGG" id="paro:CUV01_08545"/>